<sequence>MAPAYLLDWLTGRTAHIPLWHLDNILPTGTAPFCEFYDPNDLAGTTTTERVDATPRP</sequence>
<dbReference type="Proteomes" id="UP000638263">
    <property type="component" value="Unassembled WGS sequence"/>
</dbReference>
<dbReference type="EMBL" id="BMMH01000041">
    <property type="protein sequence ID" value="GGL45976.1"/>
    <property type="molecule type" value="Genomic_DNA"/>
</dbReference>
<proteinExistence type="predicted"/>
<dbReference type="RefSeq" id="WP_189094696.1">
    <property type="nucleotide sequence ID" value="NZ_BMMH01000041.1"/>
</dbReference>
<accession>A0A917RZY6</accession>
<reference evidence="1" key="2">
    <citation type="submission" date="2020-09" db="EMBL/GenBank/DDBJ databases">
        <authorList>
            <person name="Sun Q."/>
            <person name="Zhou Y."/>
        </authorList>
    </citation>
    <scope>NUCLEOTIDE SEQUENCE</scope>
    <source>
        <strain evidence="1">CGMCC 4.3508</strain>
    </source>
</reference>
<dbReference type="AlphaFoldDB" id="A0A917RZY6"/>
<evidence type="ECO:0000313" key="2">
    <source>
        <dbReference type="Proteomes" id="UP000638263"/>
    </source>
</evidence>
<keyword evidence="2" id="KW-1185">Reference proteome</keyword>
<reference evidence="1" key="1">
    <citation type="journal article" date="2014" name="Int. J. Syst. Evol. Microbiol.">
        <title>Complete genome sequence of Corynebacterium casei LMG S-19264T (=DSM 44701T), isolated from a smear-ripened cheese.</title>
        <authorList>
            <consortium name="US DOE Joint Genome Institute (JGI-PGF)"/>
            <person name="Walter F."/>
            <person name="Albersmeier A."/>
            <person name="Kalinowski J."/>
            <person name="Ruckert C."/>
        </authorList>
    </citation>
    <scope>NUCLEOTIDE SEQUENCE</scope>
    <source>
        <strain evidence="1">CGMCC 4.3508</strain>
    </source>
</reference>
<comment type="caution">
    <text evidence="1">The sequence shown here is derived from an EMBL/GenBank/DDBJ whole genome shotgun (WGS) entry which is preliminary data.</text>
</comment>
<name>A0A917RZY6_9NOCA</name>
<protein>
    <submittedName>
        <fullName evidence="1">Uncharacterized protein</fullName>
    </submittedName>
</protein>
<gene>
    <name evidence="1" type="ORF">GCM10011588_70940</name>
</gene>
<evidence type="ECO:0000313" key="1">
    <source>
        <dbReference type="EMBL" id="GGL45976.1"/>
    </source>
</evidence>
<organism evidence="1 2">
    <name type="scientific">Nocardia jinanensis</name>
    <dbReference type="NCBI Taxonomy" id="382504"/>
    <lineage>
        <taxon>Bacteria</taxon>
        <taxon>Bacillati</taxon>
        <taxon>Actinomycetota</taxon>
        <taxon>Actinomycetes</taxon>
        <taxon>Mycobacteriales</taxon>
        <taxon>Nocardiaceae</taxon>
        <taxon>Nocardia</taxon>
    </lineage>
</organism>